<accession>A0A2N3KV91</accession>
<dbReference type="EMBL" id="NWTK01000005">
    <property type="protein sequence ID" value="PKR54406.1"/>
    <property type="molecule type" value="Genomic_DNA"/>
</dbReference>
<dbReference type="RefSeq" id="WP_101265998.1">
    <property type="nucleotide sequence ID" value="NZ_NWTK01000005.1"/>
</dbReference>
<comment type="caution">
    <text evidence="1">The sequence shown here is derived from an EMBL/GenBank/DDBJ whole genome shotgun (WGS) entry which is preliminary data.</text>
</comment>
<evidence type="ECO:0000313" key="2">
    <source>
        <dbReference type="Proteomes" id="UP000233597"/>
    </source>
</evidence>
<dbReference type="OrthoDB" id="7205837at2"/>
<dbReference type="GO" id="GO:0016740">
    <property type="term" value="F:transferase activity"/>
    <property type="evidence" value="ECO:0007669"/>
    <property type="project" value="UniProtKB-KW"/>
</dbReference>
<organism evidence="1 2">
    <name type="scientific">Thalassospira marina</name>
    <dbReference type="NCBI Taxonomy" id="2048283"/>
    <lineage>
        <taxon>Bacteria</taxon>
        <taxon>Pseudomonadati</taxon>
        <taxon>Pseudomonadota</taxon>
        <taxon>Alphaproteobacteria</taxon>
        <taxon>Rhodospirillales</taxon>
        <taxon>Thalassospiraceae</taxon>
        <taxon>Thalassospira</taxon>
    </lineage>
</organism>
<gene>
    <name evidence="1" type="ORF">COO20_09760</name>
</gene>
<dbReference type="AlphaFoldDB" id="A0A2N3KV91"/>
<sequence>MADSKREAALKALFTALSAIAGPEVRRNEPEAGGIPPGGLVNLSDGDLQAEPVLSPLSYDITHRASVLVLVQVADATARDSQFDAILVALAGAVDADPGLGGVVDFTACAVPEILDEPVEGSATIKAAIVPVVMEYNAPTALG</sequence>
<dbReference type="Proteomes" id="UP000233597">
    <property type="component" value="Unassembled WGS sequence"/>
</dbReference>
<reference evidence="1 2" key="1">
    <citation type="submission" date="2017-09" db="EMBL/GenBank/DDBJ databases">
        <title>Biodiversity and function of Thalassospira species in the particle-attached aromatic-hydrocarbon-degrading consortia from the surface seawater of the South China Sea.</title>
        <authorList>
            <person name="Dong C."/>
            <person name="Liu R."/>
            <person name="Shao Z."/>
        </authorList>
    </citation>
    <scope>NUCLEOTIDE SEQUENCE [LARGE SCALE GENOMIC DNA]</scope>
    <source>
        <strain evidence="1 2">CSC1P2</strain>
    </source>
</reference>
<protein>
    <submittedName>
        <fullName evidence="1">Acyl-CoA transferase</fullName>
    </submittedName>
</protein>
<evidence type="ECO:0000313" key="1">
    <source>
        <dbReference type="EMBL" id="PKR54406.1"/>
    </source>
</evidence>
<name>A0A2N3KV91_9PROT</name>
<keyword evidence="1" id="KW-0808">Transferase</keyword>
<proteinExistence type="predicted"/>